<dbReference type="AlphaFoldDB" id="A0A133PRK8"/>
<evidence type="ECO:0000313" key="14">
    <source>
        <dbReference type="Proteomes" id="UP000070174"/>
    </source>
</evidence>
<dbReference type="InterPro" id="IPR003607">
    <property type="entry name" value="HD/PDEase_dom"/>
</dbReference>
<comment type="caution">
    <text evidence="13">The sequence shown here is derived from an EMBL/GenBank/DDBJ whole genome shotgun (WGS) entry which is preliminary data.</text>
</comment>
<dbReference type="Pfam" id="PF13735">
    <property type="entry name" value="tRNA_NucTran2_2"/>
    <property type="match status" value="1"/>
</dbReference>
<dbReference type="SUPFAM" id="SSF81891">
    <property type="entry name" value="Poly A polymerase C-terminal region-like"/>
    <property type="match status" value="1"/>
</dbReference>
<dbReference type="PATRIC" id="fig|54005.3.peg.410"/>
<evidence type="ECO:0000256" key="3">
    <source>
        <dbReference type="ARBA" id="ARBA00022694"/>
    </source>
</evidence>
<comment type="similarity">
    <text evidence="9">Belongs to the tRNA nucleotidyltransferase/poly(A) polymerase family.</text>
</comment>
<gene>
    <name evidence="13" type="ORF">HMPREF3229_00415</name>
</gene>
<dbReference type="InterPro" id="IPR050264">
    <property type="entry name" value="Bact_CCA-adding_enz_type3_sf"/>
</dbReference>
<keyword evidence="6" id="KW-0547">Nucleotide-binding</keyword>
<name>A0A133PRK8_9FIRM</name>
<evidence type="ECO:0000313" key="13">
    <source>
        <dbReference type="EMBL" id="KXA31428.1"/>
    </source>
</evidence>
<dbReference type="CDD" id="cd05398">
    <property type="entry name" value="NT_ClassII-CCAase"/>
    <property type="match status" value="1"/>
</dbReference>
<keyword evidence="5" id="KW-0479">Metal-binding</keyword>
<dbReference type="Pfam" id="PF12627">
    <property type="entry name" value="PolyA_pol_RNAbd"/>
    <property type="match status" value="1"/>
</dbReference>
<dbReference type="Gene3D" id="3.30.460.10">
    <property type="entry name" value="Beta Polymerase, domain 2"/>
    <property type="match status" value="1"/>
</dbReference>
<dbReference type="NCBIfam" id="NF009814">
    <property type="entry name" value="PRK13299.1"/>
    <property type="match status" value="1"/>
</dbReference>
<evidence type="ECO:0000259" key="10">
    <source>
        <dbReference type="Pfam" id="PF01743"/>
    </source>
</evidence>
<evidence type="ECO:0000259" key="11">
    <source>
        <dbReference type="Pfam" id="PF12627"/>
    </source>
</evidence>
<proteinExistence type="inferred from homology"/>
<dbReference type="Gene3D" id="1.10.246.80">
    <property type="match status" value="1"/>
</dbReference>
<sequence>MPKNVLFILNKLRENGFEAYIVGGSVRDKLMGIEPHDYDITTSARPEEIKKVFQAYKTVLVGEDFGTVGILLDNTLYEVTTFRIDGAYINNRKPEKVIFSKNLTEDLKRRDFTINAMAMDGDGNLYDPFNGQDDIKNKIIRAVGDPNERIREDALRMMRAIRFAGRFGFFIEEELFDALSLNASLLKKIAPERIFDEFSKMITGENPSHYLLLMEETGILDVIFPELKRTVGFVQFSPFHDKTLFDHLICVMDNVKPDLSLRLAGLFHDISKVDTLSIGEDGRGHFYGHEVLGADKVEEILKRYRLPNKTIEKVKILILDHMKVHAEMTDKALRRQIKRVGRDNVLDLYDLLIADCMCTRADRDASFIINRKNRVKELLDEKEMKTEKFLEINGNDIKSLGFSEGKIIGRILKDLEEMVLDDPEKNKKTYLIDYIDKNYR</sequence>
<dbReference type="PANTHER" id="PTHR46173:SF1">
    <property type="entry name" value="CCA TRNA NUCLEOTIDYLTRANSFERASE 1, MITOCHONDRIAL"/>
    <property type="match status" value="1"/>
</dbReference>
<evidence type="ECO:0000256" key="6">
    <source>
        <dbReference type="ARBA" id="ARBA00022741"/>
    </source>
</evidence>
<dbReference type="GO" id="GO:0008033">
    <property type="term" value="P:tRNA processing"/>
    <property type="evidence" value="ECO:0007669"/>
    <property type="project" value="UniProtKB-KW"/>
</dbReference>
<dbReference type="PANTHER" id="PTHR46173">
    <property type="entry name" value="CCA TRNA NUCLEOTIDYLTRANSFERASE 1, MITOCHONDRIAL"/>
    <property type="match status" value="1"/>
</dbReference>
<evidence type="ECO:0000259" key="12">
    <source>
        <dbReference type="Pfam" id="PF13735"/>
    </source>
</evidence>
<dbReference type="Pfam" id="PF01743">
    <property type="entry name" value="PolyA_pol"/>
    <property type="match status" value="1"/>
</dbReference>
<evidence type="ECO:0000256" key="9">
    <source>
        <dbReference type="RuleBase" id="RU003953"/>
    </source>
</evidence>
<evidence type="ECO:0000256" key="7">
    <source>
        <dbReference type="ARBA" id="ARBA00022842"/>
    </source>
</evidence>
<keyword evidence="7" id="KW-0460">Magnesium</keyword>
<protein>
    <submittedName>
        <fullName evidence="13">tRNA nucleotidyltransferase/poly(A) polymerase family protein</fullName>
    </submittedName>
</protein>
<dbReference type="EMBL" id="LRQE01000012">
    <property type="protein sequence ID" value="KXA31428.1"/>
    <property type="molecule type" value="Genomic_DNA"/>
</dbReference>
<dbReference type="GO" id="GO:0016779">
    <property type="term" value="F:nucleotidyltransferase activity"/>
    <property type="evidence" value="ECO:0007669"/>
    <property type="project" value="UniProtKB-KW"/>
</dbReference>
<evidence type="ECO:0000256" key="1">
    <source>
        <dbReference type="ARBA" id="ARBA00001946"/>
    </source>
</evidence>
<feature type="domain" description="tRNA nucleotidyltransferase/poly(A) polymerase RNA and SrmB- binding" evidence="11">
    <location>
        <begin position="168"/>
        <end position="228"/>
    </location>
</feature>
<keyword evidence="8 9" id="KW-0694">RNA-binding</keyword>
<dbReference type="Proteomes" id="UP000070174">
    <property type="component" value="Unassembled WGS sequence"/>
</dbReference>
<dbReference type="InterPro" id="IPR032810">
    <property type="entry name" value="CCA-adding_enz_C"/>
</dbReference>
<dbReference type="InterPro" id="IPR002646">
    <property type="entry name" value="PolA_pol_head_dom"/>
</dbReference>
<organism evidence="13">
    <name type="scientific">Peptoniphilus harei</name>
    <dbReference type="NCBI Taxonomy" id="54005"/>
    <lineage>
        <taxon>Bacteria</taxon>
        <taxon>Bacillati</taxon>
        <taxon>Bacillota</taxon>
        <taxon>Tissierellia</taxon>
        <taxon>Tissierellales</taxon>
        <taxon>Peptoniphilaceae</taxon>
        <taxon>Peptoniphilus</taxon>
    </lineage>
</organism>
<comment type="cofactor">
    <cofactor evidence="1">
        <name>Mg(2+)</name>
        <dbReference type="ChEBI" id="CHEBI:18420"/>
    </cofactor>
</comment>
<keyword evidence="2 9" id="KW-0808">Transferase</keyword>
<evidence type="ECO:0000256" key="4">
    <source>
        <dbReference type="ARBA" id="ARBA00022695"/>
    </source>
</evidence>
<dbReference type="SUPFAM" id="SSF81301">
    <property type="entry name" value="Nucleotidyltransferase"/>
    <property type="match status" value="1"/>
</dbReference>
<feature type="domain" description="CCA-adding enzyme C-terminal" evidence="12">
    <location>
        <begin position="295"/>
        <end position="434"/>
    </location>
</feature>
<evidence type="ECO:0000256" key="2">
    <source>
        <dbReference type="ARBA" id="ARBA00022679"/>
    </source>
</evidence>
<dbReference type="GO" id="GO:0000166">
    <property type="term" value="F:nucleotide binding"/>
    <property type="evidence" value="ECO:0007669"/>
    <property type="project" value="UniProtKB-KW"/>
</dbReference>
<dbReference type="GO" id="GO:0046872">
    <property type="term" value="F:metal ion binding"/>
    <property type="evidence" value="ECO:0007669"/>
    <property type="project" value="UniProtKB-KW"/>
</dbReference>
<dbReference type="InterPro" id="IPR032828">
    <property type="entry name" value="PolyA_RNA-bd"/>
</dbReference>
<evidence type="ECO:0000256" key="5">
    <source>
        <dbReference type="ARBA" id="ARBA00022723"/>
    </source>
</evidence>
<dbReference type="RefSeq" id="WP_060799709.1">
    <property type="nucleotide sequence ID" value="NZ_KQ957090.1"/>
</dbReference>
<reference evidence="13 14" key="1">
    <citation type="submission" date="2016-01" db="EMBL/GenBank/DDBJ databases">
        <authorList>
            <person name="Oliw E.H."/>
        </authorList>
    </citation>
    <scope>NUCLEOTIDE SEQUENCE [LARGE SCALE GENOMIC DNA]</scope>
    <source>
        <strain evidence="13 14">CMW7756A</strain>
    </source>
</reference>
<keyword evidence="3" id="KW-0819">tRNA processing</keyword>
<feature type="domain" description="Poly A polymerase head" evidence="10">
    <location>
        <begin position="19"/>
        <end position="141"/>
    </location>
</feature>
<accession>A0A133PRK8</accession>
<evidence type="ECO:0000256" key="8">
    <source>
        <dbReference type="ARBA" id="ARBA00022884"/>
    </source>
</evidence>
<dbReference type="CDD" id="cd00077">
    <property type="entry name" value="HDc"/>
    <property type="match status" value="1"/>
</dbReference>
<dbReference type="Gene3D" id="1.10.3090.10">
    <property type="entry name" value="cca-adding enzyme, domain 2"/>
    <property type="match status" value="1"/>
</dbReference>
<dbReference type="GO" id="GO:0000049">
    <property type="term" value="F:tRNA binding"/>
    <property type="evidence" value="ECO:0007669"/>
    <property type="project" value="TreeGrafter"/>
</dbReference>
<dbReference type="InterPro" id="IPR043519">
    <property type="entry name" value="NT_sf"/>
</dbReference>
<keyword evidence="4" id="KW-0548">Nucleotidyltransferase</keyword>